<dbReference type="PANTHER" id="PTHR33116">
    <property type="entry name" value="REVERSE TRANSCRIPTASE ZINC-BINDING DOMAIN-CONTAINING PROTEIN-RELATED-RELATED"/>
    <property type="match status" value="1"/>
</dbReference>
<keyword evidence="3" id="KW-1185">Reference proteome</keyword>
<protein>
    <submittedName>
        <fullName evidence="2">Uncharacterized protein</fullName>
    </submittedName>
</protein>
<name>A0A484LUQ9_9ASTE</name>
<accession>A0A484LUQ9</accession>
<keyword evidence="1" id="KW-0472">Membrane</keyword>
<evidence type="ECO:0000256" key="1">
    <source>
        <dbReference type="SAM" id="Phobius"/>
    </source>
</evidence>
<feature type="transmembrane region" description="Helical" evidence="1">
    <location>
        <begin position="64"/>
        <end position="81"/>
    </location>
</feature>
<gene>
    <name evidence="2" type="ORF">CCAM_LOCUS22029</name>
</gene>
<organism evidence="2 3">
    <name type="scientific">Cuscuta campestris</name>
    <dbReference type="NCBI Taxonomy" id="132261"/>
    <lineage>
        <taxon>Eukaryota</taxon>
        <taxon>Viridiplantae</taxon>
        <taxon>Streptophyta</taxon>
        <taxon>Embryophyta</taxon>
        <taxon>Tracheophyta</taxon>
        <taxon>Spermatophyta</taxon>
        <taxon>Magnoliopsida</taxon>
        <taxon>eudicotyledons</taxon>
        <taxon>Gunneridae</taxon>
        <taxon>Pentapetalae</taxon>
        <taxon>asterids</taxon>
        <taxon>lamiids</taxon>
        <taxon>Solanales</taxon>
        <taxon>Convolvulaceae</taxon>
        <taxon>Cuscuteae</taxon>
        <taxon>Cuscuta</taxon>
        <taxon>Cuscuta subgen. Grammica</taxon>
        <taxon>Cuscuta sect. Cleistogrammica</taxon>
    </lineage>
</organism>
<keyword evidence="1" id="KW-1133">Transmembrane helix</keyword>
<keyword evidence="1" id="KW-0812">Transmembrane</keyword>
<sequence length="518" mass="57713">MRQEHKAKIRSILGIRCHTREFTYLGSVIVKGKLGKIHCQGLLQKFERRIAAWYSRKLNQMGRLILIKYVLSSIPLHILVVQEIPRSIVKCLHMLMANFFWGARDMGHKYHWRKWEKLCFPLLEGGLGVRDLGNCQRAAAMDLWWKIKGESYGLMVFIPLGRFMLSPLIINLSSCLAVIFGIKGIFTKEISGLWCTYAAVAKAPIAARPWTFQQQLLSWWFSLNKNSILGNVRLEEAPLRKMMRSSAKASALVKPSEAMMKSRGDNGSPCLSPLVGEKGLVDLPLKLIAILVLETILLMSIMNLGLNPKASKISFRANDFGKDNGESVDQDLGEGFADEVGETDGFSSEQVMKEVKGFIRDVLPGGKKGVVGGPAVKEFEGRWPREVGRLDFKQDGGVITVTSREMKGIDLKVEVLDSGVVENSVYPSPYFTKASVPKPKTVASSFMPQQNAGQSNAPLNAGSNQNIENLLDVAMPAFMAEFLQHMANAPMFQLPPPPQRQITFKTLKENRAEEFLGD</sequence>
<dbReference type="Proteomes" id="UP000595140">
    <property type="component" value="Unassembled WGS sequence"/>
</dbReference>
<dbReference type="OrthoDB" id="1932527at2759"/>
<evidence type="ECO:0000313" key="3">
    <source>
        <dbReference type="Proteomes" id="UP000595140"/>
    </source>
</evidence>
<evidence type="ECO:0000313" key="2">
    <source>
        <dbReference type="EMBL" id="VFQ80253.1"/>
    </source>
</evidence>
<dbReference type="EMBL" id="OOIL02002111">
    <property type="protein sequence ID" value="VFQ80253.1"/>
    <property type="molecule type" value="Genomic_DNA"/>
</dbReference>
<dbReference type="PANTHER" id="PTHR33116:SF80">
    <property type="entry name" value="REVERSE TRANSCRIPTASE ZINC-BINDING DOMAIN-CONTAINING PROTEIN"/>
    <property type="match status" value="1"/>
</dbReference>
<dbReference type="AlphaFoldDB" id="A0A484LUQ9"/>
<reference evidence="2 3" key="1">
    <citation type="submission" date="2018-04" db="EMBL/GenBank/DDBJ databases">
        <authorList>
            <person name="Vogel A."/>
        </authorList>
    </citation>
    <scope>NUCLEOTIDE SEQUENCE [LARGE SCALE GENOMIC DNA]</scope>
</reference>
<proteinExistence type="predicted"/>